<evidence type="ECO:0000256" key="2">
    <source>
        <dbReference type="ARBA" id="ARBA00022946"/>
    </source>
</evidence>
<evidence type="ECO:0000256" key="6">
    <source>
        <dbReference type="ARBA" id="ARBA00033752"/>
    </source>
</evidence>
<feature type="region of interest" description="Disordered" evidence="8">
    <location>
        <begin position="41"/>
        <end position="76"/>
    </location>
</feature>
<evidence type="ECO:0000256" key="5">
    <source>
        <dbReference type="ARBA" id="ARBA00023274"/>
    </source>
</evidence>
<dbReference type="GO" id="GO:0005762">
    <property type="term" value="C:mitochondrial large ribosomal subunit"/>
    <property type="evidence" value="ECO:0007669"/>
    <property type="project" value="TreeGrafter"/>
</dbReference>
<dbReference type="PANTHER" id="PTHR28595:SF1">
    <property type="entry name" value="LARGE RIBOSOMAL SUBUNIT PROTEIN ML54"/>
    <property type="match status" value="1"/>
</dbReference>
<dbReference type="AlphaFoldDB" id="A0A6A6P7W0"/>
<keyword evidence="5" id="KW-0687">Ribonucleoprotein</keyword>
<evidence type="ECO:0000313" key="9">
    <source>
        <dbReference type="EMBL" id="KAF2459959.1"/>
    </source>
</evidence>
<dbReference type="PANTHER" id="PTHR28595">
    <property type="entry name" value="39S RIBOSOMAL PROTEIN L54, MITOCHONDRIAL"/>
    <property type="match status" value="1"/>
</dbReference>
<dbReference type="InterPro" id="IPR013870">
    <property type="entry name" value="Ribosomal_mL54"/>
</dbReference>
<dbReference type="Proteomes" id="UP000799766">
    <property type="component" value="Unassembled WGS sequence"/>
</dbReference>
<protein>
    <recommendedName>
        <fullName evidence="7">Large ribosomal subunit protein mL54</fullName>
    </recommendedName>
</protein>
<sequence>MICQRCLLGASRRSQPRISVRAFASTPQLASTLINRNVAETAAPRTGDASSRQPPVATSTAAAQPFSTPLTPSPAAEGVLAKKPVKKSSTIVMSSVAAGVPLRGLNFEKGKLDPLAMEDSEYPDWLWTLLDKKKKAKGVFEGAEADLYSKSNKQRREAAKKLRKQQLKNPELLAPKVPVYEQTIDLPAGDGSVEGAILAGEVRDGLTKGMRVKRRGDIKEKNYLKAMG</sequence>
<evidence type="ECO:0000313" key="10">
    <source>
        <dbReference type="Proteomes" id="UP000799766"/>
    </source>
</evidence>
<organism evidence="9 10">
    <name type="scientific">Lineolata rhizophorae</name>
    <dbReference type="NCBI Taxonomy" id="578093"/>
    <lineage>
        <taxon>Eukaryota</taxon>
        <taxon>Fungi</taxon>
        <taxon>Dikarya</taxon>
        <taxon>Ascomycota</taxon>
        <taxon>Pezizomycotina</taxon>
        <taxon>Dothideomycetes</taxon>
        <taxon>Dothideomycetes incertae sedis</taxon>
        <taxon>Lineolatales</taxon>
        <taxon>Lineolataceae</taxon>
        <taxon>Lineolata</taxon>
    </lineage>
</organism>
<keyword evidence="3 9" id="KW-0689">Ribosomal protein</keyword>
<comment type="similarity">
    <text evidence="6">Belongs to the mitochondrion-specific ribosomal protein mL54 family.</text>
</comment>
<evidence type="ECO:0000256" key="4">
    <source>
        <dbReference type="ARBA" id="ARBA00023128"/>
    </source>
</evidence>
<proteinExistence type="inferred from homology"/>
<accession>A0A6A6P7W0</accession>
<gene>
    <name evidence="9" type="ORF">BDY21DRAFT_281304</name>
</gene>
<dbReference type="Pfam" id="PF08561">
    <property type="entry name" value="Ribosomal_L37"/>
    <property type="match status" value="1"/>
</dbReference>
<keyword evidence="2" id="KW-0809">Transit peptide</keyword>
<evidence type="ECO:0000256" key="8">
    <source>
        <dbReference type="SAM" id="MobiDB-lite"/>
    </source>
</evidence>
<dbReference type="OrthoDB" id="10252718at2759"/>
<name>A0A6A6P7W0_9PEZI</name>
<feature type="compositionally biased region" description="Polar residues" evidence="8">
    <location>
        <begin position="48"/>
        <end position="70"/>
    </location>
</feature>
<evidence type="ECO:0000256" key="1">
    <source>
        <dbReference type="ARBA" id="ARBA00004173"/>
    </source>
</evidence>
<reference evidence="9" key="1">
    <citation type="journal article" date="2020" name="Stud. Mycol.">
        <title>101 Dothideomycetes genomes: a test case for predicting lifestyles and emergence of pathogens.</title>
        <authorList>
            <person name="Haridas S."/>
            <person name="Albert R."/>
            <person name="Binder M."/>
            <person name="Bloem J."/>
            <person name="Labutti K."/>
            <person name="Salamov A."/>
            <person name="Andreopoulos B."/>
            <person name="Baker S."/>
            <person name="Barry K."/>
            <person name="Bills G."/>
            <person name="Bluhm B."/>
            <person name="Cannon C."/>
            <person name="Castanera R."/>
            <person name="Culley D."/>
            <person name="Daum C."/>
            <person name="Ezra D."/>
            <person name="Gonzalez J."/>
            <person name="Henrissat B."/>
            <person name="Kuo A."/>
            <person name="Liang C."/>
            <person name="Lipzen A."/>
            <person name="Lutzoni F."/>
            <person name="Magnuson J."/>
            <person name="Mondo S."/>
            <person name="Nolan M."/>
            <person name="Ohm R."/>
            <person name="Pangilinan J."/>
            <person name="Park H.-J."/>
            <person name="Ramirez L."/>
            <person name="Alfaro M."/>
            <person name="Sun H."/>
            <person name="Tritt A."/>
            <person name="Yoshinaga Y."/>
            <person name="Zwiers L.-H."/>
            <person name="Turgeon B."/>
            <person name="Goodwin S."/>
            <person name="Spatafora J."/>
            <person name="Crous P."/>
            <person name="Grigoriev I."/>
        </authorList>
    </citation>
    <scope>NUCLEOTIDE SEQUENCE</scope>
    <source>
        <strain evidence="9">ATCC 16933</strain>
    </source>
</reference>
<evidence type="ECO:0000256" key="7">
    <source>
        <dbReference type="ARBA" id="ARBA00035179"/>
    </source>
</evidence>
<dbReference type="EMBL" id="MU001674">
    <property type="protein sequence ID" value="KAF2459959.1"/>
    <property type="molecule type" value="Genomic_DNA"/>
</dbReference>
<comment type="subcellular location">
    <subcellularLocation>
        <location evidence="1">Mitochondrion</location>
    </subcellularLocation>
</comment>
<evidence type="ECO:0000256" key="3">
    <source>
        <dbReference type="ARBA" id="ARBA00022980"/>
    </source>
</evidence>
<keyword evidence="4" id="KW-0496">Mitochondrion</keyword>
<keyword evidence="10" id="KW-1185">Reference proteome</keyword>
<dbReference type="GO" id="GO:0003735">
    <property type="term" value="F:structural constituent of ribosome"/>
    <property type="evidence" value="ECO:0007669"/>
    <property type="project" value="TreeGrafter"/>
</dbReference>